<comment type="caution">
    <text evidence="6">The sequence shown here is derived from an EMBL/GenBank/DDBJ whole genome shotgun (WGS) entry which is preliminary data.</text>
</comment>
<dbReference type="SMART" id="SM00226">
    <property type="entry name" value="LMWPc"/>
    <property type="match status" value="1"/>
</dbReference>
<accession>A0ABU7TYG9</accession>
<evidence type="ECO:0000256" key="4">
    <source>
        <dbReference type="ARBA" id="ARBA00022912"/>
    </source>
</evidence>
<dbReference type="CDD" id="cd16343">
    <property type="entry name" value="LMWPTP"/>
    <property type="match status" value="1"/>
</dbReference>
<keyword evidence="4" id="KW-0904">Protein phosphatase</keyword>
<dbReference type="InterPro" id="IPR017867">
    <property type="entry name" value="Tyr_phospatase_low_mol_wt"/>
</dbReference>
<evidence type="ECO:0000256" key="1">
    <source>
        <dbReference type="ARBA" id="ARBA00011063"/>
    </source>
</evidence>
<proteinExistence type="inferred from homology"/>
<evidence type="ECO:0000256" key="3">
    <source>
        <dbReference type="ARBA" id="ARBA00022801"/>
    </source>
</evidence>
<dbReference type="PANTHER" id="PTHR11717:SF7">
    <property type="entry name" value="LOW MOLECULAR WEIGHT PHOSPHOTYROSINE PROTEIN PHOSPHATASE"/>
    <property type="match status" value="1"/>
</dbReference>
<dbReference type="InterPro" id="IPR023485">
    <property type="entry name" value="Ptyr_pPase"/>
</dbReference>
<evidence type="ECO:0000256" key="2">
    <source>
        <dbReference type="ARBA" id="ARBA00013064"/>
    </source>
</evidence>
<dbReference type="SUPFAM" id="SSF52788">
    <property type="entry name" value="Phosphotyrosine protein phosphatases I"/>
    <property type="match status" value="1"/>
</dbReference>
<evidence type="ECO:0000313" key="6">
    <source>
        <dbReference type="EMBL" id="MEE8657514.1"/>
    </source>
</evidence>
<gene>
    <name evidence="6" type="ORF">DOFOFD_00565</name>
</gene>
<evidence type="ECO:0000313" key="7">
    <source>
        <dbReference type="Proteomes" id="UP001312908"/>
    </source>
</evidence>
<keyword evidence="7" id="KW-1185">Reference proteome</keyword>
<keyword evidence="3" id="KW-0378">Hydrolase</keyword>
<protein>
    <recommendedName>
        <fullName evidence="2">protein-tyrosine-phosphatase</fullName>
        <ecNumber evidence="2">3.1.3.48</ecNumber>
    </recommendedName>
</protein>
<evidence type="ECO:0000259" key="5">
    <source>
        <dbReference type="SMART" id="SM00226"/>
    </source>
</evidence>
<dbReference type="InterPro" id="IPR036196">
    <property type="entry name" value="Ptyr_pPase_sf"/>
</dbReference>
<dbReference type="RefSeq" id="WP_394818553.1">
    <property type="nucleotide sequence ID" value="NZ_JAWJZY010000001.1"/>
</dbReference>
<reference evidence="6 7" key="1">
    <citation type="submission" date="2023-10" db="EMBL/GenBank/DDBJ databases">
        <title>Sorlinia euscelidii gen. nov., sp. nov., an acetic acid bacteria isolated from the gut of Euscelidius variegatus emitter.</title>
        <authorList>
            <person name="Michoud G."/>
            <person name="Marasco R."/>
            <person name="Seferji K."/>
            <person name="Gonella E."/>
            <person name="Garuglieri E."/>
            <person name="Alma A."/>
            <person name="Mapelli F."/>
            <person name="Borin S."/>
            <person name="Daffonchio D."/>
            <person name="Crotti E."/>
        </authorList>
    </citation>
    <scope>NUCLEOTIDE SEQUENCE [LARGE SCALE GENOMIC DNA]</scope>
    <source>
        <strain evidence="6 7">EV16P</strain>
    </source>
</reference>
<dbReference type="Pfam" id="PF01451">
    <property type="entry name" value="LMWPc"/>
    <property type="match status" value="1"/>
</dbReference>
<dbReference type="PRINTS" id="PR00719">
    <property type="entry name" value="LMWPTPASE"/>
</dbReference>
<comment type="similarity">
    <text evidence="1">Belongs to the low molecular weight phosphotyrosine protein phosphatase family.</text>
</comment>
<dbReference type="EMBL" id="JAWJZY010000001">
    <property type="protein sequence ID" value="MEE8657514.1"/>
    <property type="molecule type" value="Genomic_DNA"/>
</dbReference>
<dbReference type="Proteomes" id="UP001312908">
    <property type="component" value="Unassembled WGS sequence"/>
</dbReference>
<name>A0ABU7TYG9_9PROT</name>
<organism evidence="6 7">
    <name type="scientific">Sorlinia euscelidii</name>
    <dbReference type="NCBI Taxonomy" id="3081148"/>
    <lineage>
        <taxon>Bacteria</taxon>
        <taxon>Pseudomonadati</taxon>
        <taxon>Pseudomonadota</taxon>
        <taxon>Alphaproteobacteria</taxon>
        <taxon>Acetobacterales</taxon>
        <taxon>Acetobacteraceae</taxon>
        <taxon>Sorlinia</taxon>
    </lineage>
</organism>
<dbReference type="Gene3D" id="3.40.50.2300">
    <property type="match status" value="1"/>
</dbReference>
<dbReference type="InterPro" id="IPR050438">
    <property type="entry name" value="LMW_PTPase"/>
</dbReference>
<feature type="domain" description="Phosphotyrosine protein phosphatase I" evidence="5">
    <location>
        <begin position="3"/>
        <end position="150"/>
    </location>
</feature>
<sequence>MRPSFLFICTGNICRSPMAEAAMRKEASQRGLSIDIASAGIDGWHVGDPPDERAQHVAAAAGLEIGHYRAKRLEDEDFERYTHILALDNGHLCALRRRAPPAARDKIHLLMDFQPGQKNVSVEDPYYKDMAAFEKAWAQITSACAALARSCLDRGENDAETAPRS</sequence>
<dbReference type="EC" id="3.1.3.48" evidence="2"/>
<dbReference type="PANTHER" id="PTHR11717">
    <property type="entry name" value="LOW MOLECULAR WEIGHT PROTEIN TYROSINE PHOSPHATASE"/>
    <property type="match status" value="1"/>
</dbReference>